<evidence type="ECO:0000256" key="1">
    <source>
        <dbReference type="ARBA" id="ARBA00009776"/>
    </source>
</evidence>
<evidence type="ECO:0000256" key="11">
    <source>
        <dbReference type="HAMAP-Rule" id="MF_00165"/>
    </source>
</evidence>
<dbReference type="Proteomes" id="UP000218891">
    <property type="component" value="Chromosome"/>
</dbReference>
<comment type="catalytic activity">
    <reaction evidence="10 11">
        <text>dTMP + ATP = dTDP + ADP</text>
        <dbReference type="Rhea" id="RHEA:13517"/>
        <dbReference type="ChEBI" id="CHEBI:30616"/>
        <dbReference type="ChEBI" id="CHEBI:58369"/>
        <dbReference type="ChEBI" id="CHEBI:63528"/>
        <dbReference type="ChEBI" id="CHEBI:456216"/>
        <dbReference type="EC" id="2.7.4.9"/>
    </reaction>
</comment>
<evidence type="ECO:0000256" key="5">
    <source>
        <dbReference type="ARBA" id="ARBA00022727"/>
    </source>
</evidence>
<reference evidence="13 14" key="1">
    <citation type="journal article" date="2017" name="Front. Microbiol.">
        <title>Phaeobacter piscinae sp. nov., a species of the Roseobacter group and potential aquaculture probiont.</title>
        <authorList>
            <person name="Sonnenschein E.C."/>
            <person name="Phippen C.B.W."/>
            <person name="Nielsen K.F."/>
            <person name="Mateiu R.V."/>
            <person name="Melchiorsen J."/>
            <person name="Gram L."/>
            <person name="Overmann J."/>
            <person name="Freese H.M."/>
        </authorList>
    </citation>
    <scope>NUCLEOTIDE SEQUENCE [LARGE SCALE GENOMIC DNA]</scope>
    <source>
        <strain evidence="13 14">P36</strain>
    </source>
</reference>
<comment type="function">
    <text evidence="11">Phosphorylation of dTMP to form dTDP in both de novo and salvage pathways of dTTP synthesis.</text>
</comment>
<sequence length="229" mass="24714">MTAAKTGAAADGAAPYSGLFVTFEGIDGSGKSTQCRLLAEALQAQGVEVVLTREPGGSDGAEEIRRLVLEGDPDRWSAETELLLFTAARRDHMERRILPALAAGKVVVCDRFADSTRMYQGLSRGDLRASVDQLHRLMIGHEPDLTILIDMDPAKGLARAKGRQGSEERFEDFGLDLQQRMRAGFLALAQEFADRFHVIDGDRPMDSVARDVLEVVSTALPASDGDAGA</sequence>
<dbReference type="InterPro" id="IPR039430">
    <property type="entry name" value="Thymidylate_kin-like_dom"/>
</dbReference>
<evidence type="ECO:0000313" key="13">
    <source>
        <dbReference type="EMBL" id="ATG34884.1"/>
    </source>
</evidence>
<evidence type="ECO:0000313" key="14">
    <source>
        <dbReference type="Proteomes" id="UP000218891"/>
    </source>
</evidence>
<feature type="binding site" evidence="11">
    <location>
        <begin position="25"/>
        <end position="32"/>
    </location>
    <ligand>
        <name>ATP</name>
        <dbReference type="ChEBI" id="CHEBI:30616"/>
    </ligand>
</feature>
<proteinExistence type="inferred from homology"/>
<feature type="domain" description="Thymidylate kinase-like" evidence="12">
    <location>
        <begin position="23"/>
        <end position="211"/>
    </location>
</feature>
<reference evidence="13 14" key="2">
    <citation type="journal article" date="2017" name="Genome Biol. Evol.">
        <title>Trajectories and Drivers of Genome Evolution in Surface-Associated Marine Phaeobacter.</title>
        <authorList>
            <person name="Freese H.M."/>
            <person name="Sikorski J."/>
            <person name="Bunk B."/>
            <person name="Scheuner C."/>
            <person name="Meier-Kolthoff J.P."/>
            <person name="Sproer C."/>
            <person name="Gram L."/>
            <person name="Overmann J."/>
        </authorList>
    </citation>
    <scope>NUCLEOTIDE SEQUENCE [LARGE SCALE GENOMIC DNA]</scope>
    <source>
        <strain evidence="13 14">P36</strain>
    </source>
</reference>
<evidence type="ECO:0000259" key="12">
    <source>
        <dbReference type="Pfam" id="PF02223"/>
    </source>
</evidence>
<evidence type="ECO:0000256" key="2">
    <source>
        <dbReference type="ARBA" id="ARBA00012980"/>
    </source>
</evidence>
<dbReference type="Pfam" id="PF02223">
    <property type="entry name" value="Thymidylate_kin"/>
    <property type="match status" value="1"/>
</dbReference>
<keyword evidence="14" id="KW-1185">Reference proteome</keyword>
<dbReference type="HAMAP" id="MF_00165">
    <property type="entry name" value="Thymidylate_kinase"/>
    <property type="match status" value="1"/>
</dbReference>
<keyword evidence="5 11" id="KW-0545">Nucleotide biosynthesis</keyword>
<reference evidence="13 14" key="4">
    <citation type="journal article" date="2018" name="Environ. Microbiol. Rep.">
        <title>Phylogenetic distribution of roseobacticides in the Roseobacter group and their effect on microalgae.</title>
        <authorList>
            <person name="Sonnenschein E.C."/>
            <person name="Phippen C.B."/>
            <person name="Bentzon-Tilia M."/>
            <person name="Rasmussen S.A."/>
            <person name="Nielsen K.F."/>
            <person name="Gram L."/>
        </authorList>
    </citation>
    <scope>NUCLEOTIDE SEQUENCE [LARGE SCALE GENOMIC DNA]</scope>
    <source>
        <strain evidence="13 14">P36</strain>
    </source>
</reference>
<dbReference type="EC" id="2.7.4.9" evidence="2 11"/>
<keyword evidence="4 11" id="KW-0808">Transferase</keyword>
<evidence type="ECO:0000256" key="9">
    <source>
        <dbReference type="ARBA" id="ARBA00029962"/>
    </source>
</evidence>
<reference evidence="13 14" key="3">
    <citation type="journal article" date="2017" name="Int. J. Syst. Evol. Microbiol.">
        <title>Adaptation of Surface-Associated Bacteria to the Open Ocean: A Genomically Distinct Subpopulation of Phaeobacter gallaeciensis Colonizes Pacific Mesozooplankton.</title>
        <authorList>
            <person name="Freese H.M."/>
            <person name="Methner A."/>
            <person name="Overmann J."/>
        </authorList>
    </citation>
    <scope>NUCLEOTIDE SEQUENCE [LARGE SCALE GENOMIC DNA]</scope>
    <source>
        <strain evidence="13 14">P36</strain>
    </source>
</reference>
<comment type="similarity">
    <text evidence="1 11">Belongs to the thymidylate kinase family.</text>
</comment>
<dbReference type="SUPFAM" id="SSF52540">
    <property type="entry name" value="P-loop containing nucleoside triphosphate hydrolases"/>
    <property type="match status" value="1"/>
</dbReference>
<keyword evidence="7 11" id="KW-0418">Kinase</keyword>
<evidence type="ECO:0000256" key="4">
    <source>
        <dbReference type="ARBA" id="ARBA00022679"/>
    </source>
</evidence>
<dbReference type="NCBIfam" id="TIGR00041">
    <property type="entry name" value="DTMP_kinase"/>
    <property type="match status" value="1"/>
</dbReference>
<dbReference type="InterPro" id="IPR027417">
    <property type="entry name" value="P-loop_NTPase"/>
</dbReference>
<evidence type="ECO:0000256" key="7">
    <source>
        <dbReference type="ARBA" id="ARBA00022777"/>
    </source>
</evidence>
<evidence type="ECO:0000256" key="3">
    <source>
        <dbReference type="ARBA" id="ARBA00017144"/>
    </source>
</evidence>
<evidence type="ECO:0000256" key="8">
    <source>
        <dbReference type="ARBA" id="ARBA00022840"/>
    </source>
</evidence>
<dbReference type="InterPro" id="IPR018094">
    <property type="entry name" value="Thymidylate_kinase"/>
</dbReference>
<dbReference type="PANTHER" id="PTHR10344">
    <property type="entry name" value="THYMIDYLATE KINASE"/>
    <property type="match status" value="1"/>
</dbReference>
<dbReference type="EMBL" id="CP010643">
    <property type="protein sequence ID" value="ATG34884.1"/>
    <property type="molecule type" value="Genomic_DNA"/>
</dbReference>
<keyword evidence="6 11" id="KW-0547">Nucleotide-binding</keyword>
<dbReference type="GO" id="GO:0016301">
    <property type="term" value="F:kinase activity"/>
    <property type="evidence" value="ECO:0007669"/>
    <property type="project" value="UniProtKB-KW"/>
</dbReference>
<protein>
    <recommendedName>
        <fullName evidence="3 11">Thymidylate kinase</fullName>
        <ecNumber evidence="2 11">2.7.4.9</ecNumber>
    </recommendedName>
    <alternativeName>
        <fullName evidence="9 11">dTMP kinase</fullName>
    </alternativeName>
</protein>
<name>A0ABM6PB72_9RHOB</name>
<dbReference type="PANTHER" id="PTHR10344:SF4">
    <property type="entry name" value="UMP-CMP KINASE 2, MITOCHONDRIAL"/>
    <property type="match status" value="1"/>
</dbReference>
<evidence type="ECO:0000256" key="6">
    <source>
        <dbReference type="ARBA" id="ARBA00022741"/>
    </source>
</evidence>
<dbReference type="Gene3D" id="3.40.50.300">
    <property type="entry name" value="P-loop containing nucleotide triphosphate hydrolases"/>
    <property type="match status" value="1"/>
</dbReference>
<organism evidence="13 14">
    <name type="scientific">Phaeobacter piscinae</name>
    <dbReference type="NCBI Taxonomy" id="1580596"/>
    <lineage>
        <taxon>Bacteria</taxon>
        <taxon>Pseudomonadati</taxon>
        <taxon>Pseudomonadota</taxon>
        <taxon>Alphaproteobacteria</taxon>
        <taxon>Rhodobacterales</taxon>
        <taxon>Roseobacteraceae</taxon>
        <taxon>Phaeobacter</taxon>
    </lineage>
</organism>
<gene>
    <name evidence="11" type="primary">tmk</name>
    <name evidence="13" type="ORF">PhaeoP36_00718</name>
</gene>
<evidence type="ECO:0000256" key="10">
    <source>
        <dbReference type="ARBA" id="ARBA00048743"/>
    </source>
</evidence>
<keyword evidence="8 11" id="KW-0067">ATP-binding</keyword>
<dbReference type="RefSeq" id="WP_096868411.1">
    <property type="nucleotide sequence ID" value="NZ_CP010643.1"/>
</dbReference>
<accession>A0ABM6PB72</accession>
<dbReference type="CDD" id="cd01672">
    <property type="entry name" value="TMPK"/>
    <property type="match status" value="1"/>
</dbReference>